<keyword evidence="4" id="KW-1185">Reference proteome</keyword>
<dbReference type="VEuPathDB" id="CryptoDB:cubi_00883"/>
<gene>
    <name evidence="3" type="ORF">cubi_00883</name>
</gene>
<dbReference type="GeneID" id="39977674"/>
<feature type="coiled-coil region" evidence="1">
    <location>
        <begin position="1022"/>
        <end position="1066"/>
    </location>
</feature>
<reference evidence="3 4" key="1">
    <citation type="submission" date="2016-10" db="EMBL/GenBank/DDBJ databases">
        <title>Reductive evolution of mitochondrial metabolism and differential evolution of invasion-related proteins in Cryptosporidium.</title>
        <authorList>
            <person name="Liu S."/>
            <person name="Roellig D.M."/>
            <person name="Guo Y."/>
            <person name="Li N."/>
            <person name="Frace M.A."/>
            <person name="Tang K."/>
            <person name="Zhang L."/>
            <person name="Feng Y."/>
            <person name="Xiao L."/>
        </authorList>
    </citation>
    <scope>NUCLEOTIDE SEQUENCE [LARGE SCALE GENOMIC DNA]</scope>
    <source>
        <strain evidence="3">39726</strain>
    </source>
</reference>
<name>A0A1J4ML94_9CRYT</name>
<feature type="region of interest" description="Disordered" evidence="2">
    <location>
        <begin position="1182"/>
        <end position="1224"/>
    </location>
</feature>
<dbReference type="EMBL" id="LRBP01000007">
    <property type="protein sequence ID" value="OII74958.1"/>
    <property type="molecule type" value="Genomic_DNA"/>
</dbReference>
<protein>
    <submittedName>
        <fullName evidence="3">Uncharacterized protein</fullName>
    </submittedName>
</protein>
<sequence length="1320" mass="152424">MESKYKTITCFFFLTIIPALFFKVHVATCKDLHEHAKVILKYPLYSGLEEESFQIIEGKPLSDYLIIGETKLKSLFGLEVEDGLKVRVNEIELEKSEFSHSISEFKVAENEDILIEFILKDEFNSQNKSKTETQIDMFGKQEDYNLKTQEGILILGFSSIDDEVFINPSKVPKTVSVREKFPMTFGELKKVIENFANPLEFSIESVKTLRNPNKELKIQMNSKEQNKMSDLENGDLIKIKIRDLSLSNEENEDTEINNESYSFKEDNFQGFESGSQGDFPVMIVFSNIKEVPSKLINLNEDSKVGDLLERLYKITFPGTENALISKGDRIAIQNEEGREVDQTEEVELKDFVPEGVNISKNRPFVIYVTVFGGQEEDSKVDYSELSMRQDLSKIFEKKDEKDIEDLVFNSNNQVKTIDSDFEAIPDRRKDLDSPIVKFLNQVGKIEYEIKGDPSLTTIASLYSQAQLVWNSRGNKEKNCLLVYEGNNKEDSIILDPNDHETISTSKIYYQGMNLTMKEPKKVKVEILVYLTISKESEDQIDDKILFTRNLEIPEIISVFDFLKMVYLNYSNELSKYLIIGVQKNIENEKLIEYLPVPKTPSSITYLTFHSERNDVGVFIEVLPTKSVEIMLMIPSNSIGEEISEKSEEDSDLNDESLFEYRLKILSNTTVKELIESLIERKILDKSIPAKTVHIKDKESDTYLNNEYIIGHHSTGKKVGKKKRISKMIFVVEIIEKFNLNVMFYNYKGEEFPIEPFQLMVKSNQSIKKLKEDIVSNGVKQGISLDVNQMGIGSGFDIGKEFKKVVYTILKETDKVENSGLLPNDELRVYLLKESQEGTEKKKNTDFGIDNQIKFENMSINQGSGPKLEIPLSIENCPLNTMLERRWFIVPMTLGLPIGELKELIDNIAMLGGMDFDLFGETEKGKLELNQESESCLSLGVTELGHLTAICNGKKIHRANRKVELDKSVSQAILDDICEDDENSDKCNKPTGEVLDKLSNYKKDQVDAFFEEDSTEELSEKEIKEREEKNRESMELLKRIEKKINQLEEEELKLKKNKKMMDKLIKKETLNSSKNNLNEKELVKLLRDFLTVYVSKGTAGLNRFCRRQGSDRIEQLVMYTSTIEGRKMSRKLAKKIAERERRKNKARKNKRKAFSGKNMMLNLEYSIMPKIAQYSEYEEESSSSYTSENSDLSRSEEQSIPQVKGSTKLKKKLTKNRDLEKRSLNGDLDPVTKIQKRSKKKNRIIRALKKIPVISPTVSFLYSRLSTRGKKRRKAKKYIKEIRELEIQFRKKAYEHFQNINHSQKRNENQEEDYMIYLMSY</sequence>
<evidence type="ECO:0000313" key="3">
    <source>
        <dbReference type="EMBL" id="OII74958.1"/>
    </source>
</evidence>
<feature type="compositionally biased region" description="Basic and acidic residues" evidence="2">
    <location>
        <begin position="1214"/>
        <end position="1223"/>
    </location>
</feature>
<keyword evidence="1" id="KW-0175">Coiled coil</keyword>
<proteinExistence type="predicted"/>
<accession>A0A1J4ML94</accession>
<dbReference type="OrthoDB" id="342926at2759"/>
<evidence type="ECO:0000313" key="4">
    <source>
        <dbReference type="Proteomes" id="UP000186176"/>
    </source>
</evidence>
<evidence type="ECO:0000256" key="2">
    <source>
        <dbReference type="SAM" id="MobiDB-lite"/>
    </source>
</evidence>
<dbReference type="RefSeq" id="XP_028876092.1">
    <property type="nucleotide sequence ID" value="XM_029017895.1"/>
</dbReference>
<organism evidence="3 4">
    <name type="scientific">Cryptosporidium ubiquitum</name>
    <dbReference type="NCBI Taxonomy" id="857276"/>
    <lineage>
        <taxon>Eukaryota</taxon>
        <taxon>Sar</taxon>
        <taxon>Alveolata</taxon>
        <taxon>Apicomplexa</taxon>
        <taxon>Conoidasida</taxon>
        <taxon>Coccidia</taxon>
        <taxon>Eucoccidiorida</taxon>
        <taxon>Eimeriorina</taxon>
        <taxon>Cryptosporidiidae</taxon>
        <taxon>Cryptosporidium</taxon>
    </lineage>
</organism>
<comment type="caution">
    <text evidence="3">The sequence shown here is derived from an EMBL/GenBank/DDBJ whole genome shotgun (WGS) entry which is preliminary data.</text>
</comment>
<evidence type="ECO:0000256" key="1">
    <source>
        <dbReference type="SAM" id="Coils"/>
    </source>
</evidence>
<dbReference type="Proteomes" id="UP000186176">
    <property type="component" value="Unassembled WGS sequence"/>
</dbReference>